<dbReference type="EMBL" id="BSQG01000001">
    <property type="protein sequence ID" value="GLU46741.1"/>
    <property type="molecule type" value="Genomic_DNA"/>
</dbReference>
<evidence type="ECO:0000313" key="2">
    <source>
        <dbReference type="Proteomes" id="UP001165092"/>
    </source>
</evidence>
<dbReference type="Proteomes" id="UP001165092">
    <property type="component" value="Unassembled WGS sequence"/>
</dbReference>
<organism evidence="1 2">
    <name type="scientific">Nocardiopsis ansamitocini</name>
    <dbReference type="NCBI Taxonomy" id="1670832"/>
    <lineage>
        <taxon>Bacteria</taxon>
        <taxon>Bacillati</taxon>
        <taxon>Actinomycetota</taxon>
        <taxon>Actinomycetes</taxon>
        <taxon>Streptosporangiales</taxon>
        <taxon>Nocardiopsidaceae</taxon>
        <taxon>Nocardiopsis</taxon>
    </lineage>
</organism>
<keyword evidence="2" id="KW-1185">Reference proteome</keyword>
<comment type="caution">
    <text evidence="1">The sequence shown here is derived from an EMBL/GenBank/DDBJ whole genome shotgun (WGS) entry which is preliminary data.</text>
</comment>
<evidence type="ECO:0000313" key="1">
    <source>
        <dbReference type="EMBL" id="GLU46741.1"/>
    </source>
</evidence>
<protein>
    <submittedName>
        <fullName evidence="1">Uncharacterized protein</fullName>
    </submittedName>
</protein>
<dbReference type="RefSeq" id="WP_285757562.1">
    <property type="nucleotide sequence ID" value="NZ_BSQG01000001.1"/>
</dbReference>
<proteinExistence type="predicted"/>
<name>A0A9W6UG75_9ACTN</name>
<reference evidence="1" key="1">
    <citation type="submission" date="2023-02" db="EMBL/GenBank/DDBJ databases">
        <title>Nocardiopsis ansamitocini NBRC 112285.</title>
        <authorList>
            <person name="Ichikawa N."/>
            <person name="Sato H."/>
            <person name="Tonouchi N."/>
        </authorList>
    </citation>
    <scope>NUCLEOTIDE SEQUENCE</scope>
    <source>
        <strain evidence="1">NBRC 112285</strain>
    </source>
</reference>
<accession>A0A9W6UG75</accession>
<gene>
    <name evidence="1" type="ORF">Nans01_10920</name>
</gene>
<sequence length="79" mass="8502">MNDVDAVRIRVDGQTLDYPAIRVVDPELGSIRKTEAVRGALVRYRGQQPPAPVLVVDQTPAGQMGAADARNGRPRHGNA</sequence>
<dbReference type="AlphaFoldDB" id="A0A9W6UG75"/>